<evidence type="ECO:0000259" key="3">
    <source>
        <dbReference type="SMART" id="SM01043"/>
    </source>
</evidence>
<dbReference type="GO" id="GO:0006355">
    <property type="term" value="P:regulation of DNA-templated transcription"/>
    <property type="evidence" value="ECO:0007669"/>
    <property type="project" value="InterPro"/>
</dbReference>
<reference evidence="4" key="1">
    <citation type="submission" date="2023-03" db="EMBL/GenBank/DDBJ databases">
        <title>Amycolatopsis taiwanensis NBRC 103393.</title>
        <authorList>
            <person name="Ichikawa N."/>
            <person name="Sato H."/>
            <person name="Tonouchi N."/>
        </authorList>
    </citation>
    <scope>NUCLEOTIDE SEQUENCE</scope>
    <source>
        <strain evidence="4">NBRC 103393</strain>
    </source>
</reference>
<comment type="caution">
    <text evidence="4">The sequence shown here is derived from an EMBL/GenBank/DDBJ whole genome shotgun (WGS) entry which is preliminary data.</text>
</comment>
<keyword evidence="2" id="KW-0804">Transcription</keyword>
<dbReference type="Pfam" id="PF03704">
    <property type="entry name" value="BTAD"/>
    <property type="match status" value="1"/>
</dbReference>
<gene>
    <name evidence="4" type="ORF">Atai01_20970</name>
</gene>
<dbReference type="InterPro" id="IPR011990">
    <property type="entry name" value="TPR-like_helical_dom_sf"/>
</dbReference>
<keyword evidence="5" id="KW-1185">Reference proteome</keyword>
<dbReference type="SUPFAM" id="SSF46894">
    <property type="entry name" value="C-terminal effector domain of the bipartite response regulators"/>
    <property type="match status" value="1"/>
</dbReference>
<dbReference type="SUPFAM" id="SSF52540">
    <property type="entry name" value="P-loop containing nucleoside triphosphate hydrolases"/>
    <property type="match status" value="1"/>
</dbReference>
<dbReference type="GO" id="GO:0043531">
    <property type="term" value="F:ADP binding"/>
    <property type="evidence" value="ECO:0007669"/>
    <property type="project" value="InterPro"/>
</dbReference>
<dbReference type="AlphaFoldDB" id="A0A9W6QXD6"/>
<dbReference type="Proteomes" id="UP001165136">
    <property type="component" value="Unassembled WGS sequence"/>
</dbReference>
<organism evidence="4 5">
    <name type="scientific">Amycolatopsis taiwanensis</name>
    <dbReference type="NCBI Taxonomy" id="342230"/>
    <lineage>
        <taxon>Bacteria</taxon>
        <taxon>Bacillati</taxon>
        <taxon>Actinomycetota</taxon>
        <taxon>Actinomycetes</taxon>
        <taxon>Pseudonocardiales</taxon>
        <taxon>Pseudonocardiaceae</taxon>
        <taxon>Amycolatopsis</taxon>
    </lineage>
</organism>
<dbReference type="PANTHER" id="PTHR35807:SF1">
    <property type="entry name" value="TRANSCRIPTIONAL REGULATOR REDD"/>
    <property type="match status" value="1"/>
</dbReference>
<feature type="domain" description="Bacterial transcriptional activator" evidence="3">
    <location>
        <begin position="106"/>
        <end position="241"/>
    </location>
</feature>
<evidence type="ECO:0000313" key="4">
    <source>
        <dbReference type="EMBL" id="GLY65478.1"/>
    </source>
</evidence>
<dbReference type="PANTHER" id="PTHR35807">
    <property type="entry name" value="TRANSCRIPTIONAL REGULATOR REDD-RELATED"/>
    <property type="match status" value="1"/>
</dbReference>
<dbReference type="GO" id="GO:0003677">
    <property type="term" value="F:DNA binding"/>
    <property type="evidence" value="ECO:0007669"/>
    <property type="project" value="InterPro"/>
</dbReference>
<dbReference type="EMBL" id="BSTI01000004">
    <property type="protein sequence ID" value="GLY65478.1"/>
    <property type="molecule type" value="Genomic_DNA"/>
</dbReference>
<evidence type="ECO:0000313" key="5">
    <source>
        <dbReference type="Proteomes" id="UP001165136"/>
    </source>
</evidence>
<dbReference type="InterPro" id="IPR005158">
    <property type="entry name" value="BTAD"/>
</dbReference>
<proteinExistence type="predicted"/>
<dbReference type="Gene3D" id="1.25.40.10">
    <property type="entry name" value="Tetratricopeptide repeat domain"/>
    <property type="match status" value="1"/>
</dbReference>
<accession>A0A9W6QXD6</accession>
<protein>
    <recommendedName>
        <fullName evidence="3">Bacterial transcriptional activator domain-containing protein</fullName>
    </recommendedName>
</protein>
<keyword evidence="1" id="KW-0805">Transcription regulation</keyword>
<dbReference type="InterPro" id="IPR051677">
    <property type="entry name" value="AfsR-DnrI-RedD_regulator"/>
</dbReference>
<dbReference type="Gene3D" id="1.10.10.10">
    <property type="entry name" value="Winged helix-like DNA-binding domain superfamily/Winged helix DNA-binding domain"/>
    <property type="match status" value="1"/>
</dbReference>
<evidence type="ECO:0000256" key="2">
    <source>
        <dbReference type="ARBA" id="ARBA00023163"/>
    </source>
</evidence>
<dbReference type="InterPro" id="IPR036388">
    <property type="entry name" value="WH-like_DNA-bd_sf"/>
</dbReference>
<dbReference type="InterPro" id="IPR027417">
    <property type="entry name" value="P-loop_NTPase"/>
</dbReference>
<evidence type="ECO:0000256" key="1">
    <source>
        <dbReference type="ARBA" id="ARBA00023015"/>
    </source>
</evidence>
<dbReference type="SMART" id="SM01043">
    <property type="entry name" value="BTAD"/>
    <property type="match status" value="1"/>
</dbReference>
<dbReference type="RefSeq" id="WP_285486667.1">
    <property type="nucleotide sequence ID" value="NZ_BSTI01000004.1"/>
</dbReference>
<dbReference type="PRINTS" id="PR00364">
    <property type="entry name" value="DISEASERSIST"/>
</dbReference>
<sequence>MEAIGGEPAAARQVLVLGPVGVGAGDEVFRPSSAVAARLLAALATRSGQAVADDVLRAQVWPGDPGDRGAKLAVTVHRLRGWLKTVAGSAIGIGRGTDGYVLEGDTDAAQFGRLVAARQVDPQKRVEALAEALRLWRGPLPDFLDPAAAAALERTRREVIGEYGRLLLESGRTAAALAIVEEPARTNPLDEDLQAVRIEALAMAGRRADALATYHELRRQLRDELGVHPGPRAQAALSNVLGESTPAVPWVAPRPAQLPRMVTPFRGRARQLAELDGLLATAASTVVTVTGTRGCGKTALATRWAHQIAEEFPDGQIFLDLHGSSDEPSTPVRALASVLRSLGEPHIPSDADEAGALFRSVTAEKSLLLVLDDAASAEQVRPLLPGASTCLTVVTSRYPLDELTAVDGAARVELDALPADEAVALLAALLGEEHADDHSRALTEFAEACERMPMTLRTAATALHSHLRQTVVRHRSLAVPVA</sequence>
<dbReference type="SUPFAM" id="SSF48452">
    <property type="entry name" value="TPR-like"/>
    <property type="match status" value="1"/>
</dbReference>
<name>A0A9W6QXD6_9PSEU</name>
<dbReference type="InterPro" id="IPR016032">
    <property type="entry name" value="Sig_transdc_resp-reg_C-effctor"/>
</dbReference>